<dbReference type="PROSITE" id="PS51257">
    <property type="entry name" value="PROKAR_LIPOPROTEIN"/>
    <property type="match status" value="1"/>
</dbReference>
<proteinExistence type="predicted"/>
<comment type="caution">
    <text evidence="1">The sequence shown here is derived from an EMBL/GenBank/DDBJ whole genome shotgun (WGS) entry which is preliminary data.</text>
</comment>
<keyword evidence="2" id="KW-1185">Reference proteome</keyword>
<accession>A0ABW9RXN5</accession>
<evidence type="ECO:0008006" key="3">
    <source>
        <dbReference type="Google" id="ProtNLM"/>
    </source>
</evidence>
<organism evidence="1 2">
    <name type="scientific">Fulvivirga kasyanovii</name>
    <dbReference type="NCBI Taxonomy" id="396812"/>
    <lineage>
        <taxon>Bacteria</taxon>
        <taxon>Pseudomonadati</taxon>
        <taxon>Bacteroidota</taxon>
        <taxon>Cytophagia</taxon>
        <taxon>Cytophagales</taxon>
        <taxon>Fulvivirgaceae</taxon>
        <taxon>Fulvivirga</taxon>
    </lineage>
</organism>
<protein>
    <recommendedName>
        <fullName evidence="3">DUF5017 domain-containing protein</fullName>
    </recommendedName>
</protein>
<dbReference type="EMBL" id="SMLW01000666">
    <property type="protein sequence ID" value="MTI28525.1"/>
    <property type="molecule type" value="Genomic_DNA"/>
</dbReference>
<sequence>MKKYIIYFYTLMMITFISCDPLDETYEELDELIDDPTAAQVLEITLTDDEYDLLEEEGVAKYGNFESEDEAKTYIPLILERAYPQLGNGSSVLVTYDLYNPIRINNAVELSLTEAEYDSIGENHPDKLLGTDSTYLTSESDIFKAVEYVYTAPENEDVVTLTYDYRNESVSEERESKLVYYASQWLLAYEPTTEDYNFMGQTYPNFDSRSLARERIAFLFDRLFPFGEEGDIRASIFTYTYEDDNDTPDDDEDDFRVFEDFLAIFIHNGETWVPQQDAMPQSLQFGNEDGVWVPDNTIRYTLSAPDYTFVANNPDLGTEASRGNLSSFGNFSTLSGYWTSEDIIEAIGAILKNNFPNSEVGQKYLVTYNTYPAGFLSVHLILNDEGNYVVVE</sequence>
<evidence type="ECO:0000313" key="1">
    <source>
        <dbReference type="EMBL" id="MTI28525.1"/>
    </source>
</evidence>
<dbReference type="Proteomes" id="UP000798808">
    <property type="component" value="Unassembled WGS sequence"/>
</dbReference>
<name>A0ABW9RXN5_9BACT</name>
<evidence type="ECO:0000313" key="2">
    <source>
        <dbReference type="Proteomes" id="UP000798808"/>
    </source>
</evidence>
<gene>
    <name evidence="1" type="ORF">E1163_26445</name>
</gene>
<dbReference type="RefSeq" id="WP_155176138.1">
    <property type="nucleotide sequence ID" value="NZ_BAAAFL010000012.1"/>
</dbReference>
<reference evidence="1 2" key="1">
    <citation type="submission" date="2019-02" db="EMBL/GenBank/DDBJ databases">
        <authorList>
            <person name="Goldberg S.R."/>
            <person name="Haltli B.A."/>
            <person name="Correa H."/>
            <person name="Russell K.G."/>
        </authorList>
    </citation>
    <scope>NUCLEOTIDE SEQUENCE [LARGE SCALE GENOMIC DNA]</scope>
    <source>
        <strain evidence="1 2">JCM 16186</strain>
    </source>
</reference>